<dbReference type="InterPro" id="IPR006685">
    <property type="entry name" value="MscS_channel_2nd"/>
</dbReference>
<organism evidence="12 13">
    <name type="scientific">Marinobacter psychrophilus</name>
    <dbReference type="NCBI Taxonomy" id="330734"/>
    <lineage>
        <taxon>Bacteria</taxon>
        <taxon>Pseudomonadati</taxon>
        <taxon>Pseudomonadota</taxon>
        <taxon>Gammaproteobacteria</taxon>
        <taxon>Pseudomonadales</taxon>
        <taxon>Marinobacteraceae</taxon>
        <taxon>Marinobacter</taxon>
    </lineage>
</organism>
<proteinExistence type="inferred from homology"/>
<dbReference type="Gene3D" id="1.10.287.1260">
    <property type="match status" value="1"/>
</dbReference>
<dbReference type="GO" id="GO:0008381">
    <property type="term" value="F:mechanosensitive monoatomic ion channel activity"/>
    <property type="evidence" value="ECO:0007669"/>
    <property type="project" value="InterPro"/>
</dbReference>
<keyword evidence="6 8" id="KW-0472">Membrane</keyword>
<dbReference type="PATRIC" id="fig|330734.3.peg.3675"/>
<sequence length="748" mass="81536">MDSRLFTAPFFALIIGVALLCLAATATQAQGLSLPAIPGLPGSSQEEQKKTASAEELSQSLEITIQALQDDSSREDLIKQLRTLQQGLQAQAIEDQRNSPTQQGLLGALAEFFDDLTRSGGAAGESLGRWKVNFDNALSASKGLIAAASFKVVAETAIGLALGAALLYSLSRLARVLFIRRDWPLEMPRRAKPWMLMAHFSRRIIPWILTLVGLFLLLGLRMLAISDTAQSTVLVLAYISLCGRLLTSLFDVMISVFSSGHRTAAVAILHKRTLFPLFIIGAMFALEDALGSAELVSQLGADLASTLALVFSMFGALLAIFVIIRNRRPITHLIRNQPYNQRKNQGVWRELVGLLARLWHIPLLLAIGASMVAVFAKGGSGDAALGKALIVSLVLIVTLAAQGVVGIQKSSARHKSLSTFSRRLVKFGYRLLQIALWLAFFEIALQVWDLSLLGLADKPSLSAGLADSLFALTVTGLVASLTWTFADELLERAVRRGDRKKRLRAARAQTIVPILRTTILIIIVVVAFLVSLSIVGVDVTPLLAGAGIIGLAVGFGAQTLVQDLITGLFIVVEDSMSVGDFVEINGFMGTVEGFNLRTVRLRDLEAVVHHITFSKISSIHNMSRQFGIALIKIRVPPDLPIDDAIKLMTDTAEELRADPAMRWLIWSPLEMQGIHAFEDGCPVLRMRMRTKPEYQWDVSRAFNLLLKRRMEDLYLDVAAPRISVQMEAEGGARAPGRGGKAVNMENQN</sequence>
<feature type="transmembrane region" description="Helical" evidence="8">
    <location>
        <begin position="200"/>
        <end position="223"/>
    </location>
</feature>
<name>A0A0H4I5M3_9GAMM</name>
<evidence type="ECO:0000256" key="5">
    <source>
        <dbReference type="ARBA" id="ARBA00022989"/>
    </source>
</evidence>
<feature type="transmembrane region" description="Helical" evidence="8">
    <location>
        <begin position="306"/>
        <end position="324"/>
    </location>
</feature>
<dbReference type="InterPro" id="IPR011014">
    <property type="entry name" value="MscS_channel_TM-2"/>
</dbReference>
<evidence type="ECO:0000259" key="10">
    <source>
        <dbReference type="Pfam" id="PF00924"/>
    </source>
</evidence>
<keyword evidence="5 8" id="KW-1133">Transmembrane helix</keyword>
<evidence type="ECO:0000313" key="12">
    <source>
        <dbReference type="EMBL" id="AKO54441.1"/>
    </source>
</evidence>
<feature type="transmembrane region" description="Helical" evidence="8">
    <location>
        <begin position="511"/>
        <end position="536"/>
    </location>
</feature>
<evidence type="ECO:0000313" key="13">
    <source>
        <dbReference type="Proteomes" id="UP000036406"/>
    </source>
</evidence>
<evidence type="ECO:0000256" key="8">
    <source>
        <dbReference type="SAM" id="Phobius"/>
    </source>
</evidence>
<dbReference type="AlphaFoldDB" id="A0A0H4I5M3"/>
<feature type="transmembrane region" description="Helical" evidence="8">
    <location>
        <begin position="388"/>
        <end position="407"/>
    </location>
</feature>
<dbReference type="GO" id="GO:0005886">
    <property type="term" value="C:plasma membrane"/>
    <property type="evidence" value="ECO:0007669"/>
    <property type="project" value="UniProtKB-SubCell"/>
</dbReference>
<keyword evidence="9" id="KW-0732">Signal</keyword>
<dbReference type="Pfam" id="PF21088">
    <property type="entry name" value="MS_channel_1st"/>
    <property type="match status" value="1"/>
</dbReference>
<dbReference type="KEGG" id="mpq:ABA45_17505"/>
<feature type="transmembrane region" description="Helical" evidence="8">
    <location>
        <begin position="157"/>
        <end position="179"/>
    </location>
</feature>
<dbReference type="InterPro" id="IPR023408">
    <property type="entry name" value="MscS_beta-dom_sf"/>
</dbReference>
<accession>A0A0H4I5M3</accession>
<evidence type="ECO:0000256" key="9">
    <source>
        <dbReference type="SAM" id="SignalP"/>
    </source>
</evidence>
<dbReference type="SUPFAM" id="SSF82689">
    <property type="entry name" value="Mechanosensitive channel protein MscS (YggB), C-terminal domain"/>
    <property type="match status" value="1"/>
</dbReference>
<evidence type="ECO:0000259" key="11">
    <source>
        <dbReference type="Pfam" id="PF21088"/>
    </source>
</evidence>
<evidence type="ECO:0000256" key="4">
    <source>
        <dbReference type="ARBA" id="ARBA00022692"/>
    </source>
</evidence>
<feature type="transmembrane region" description="Helical" evidence="8">
    <location>
        <begin position="427"/>
        <end position="448"/>
    </location>
</feature>
<feature type="domain" description="Mechanosensitive ion channel MscS" evidence="10">
    <location>
        <begin position="559"/>
        <end position="624"/>
    </location>
</feature>
<dbReference type="InterPro" id="IPR045276">
    <property type="entry name" value="YbiO_bact"/>
</dbReference>
<evidence type="ECO:0000256" key="3">
    <source>
        <dbReference type="ARBA" id="ARBA00022475"/>
    </source>
</evidence>
<keyword evidence="3" id="KW-1003">Cell membrane</keyword>
<dbReference type="Gene3D" id="3.30.70.100">
    <property type="match status" value="1"/>
</dbReference>
<comment type="subcellular location">
    <subcellularLocation>
        <location evidence="1">Cell membrane</location>
        <topology evidence="1">Multi-pass membrane protein</topology>
    </subcellularLocation>
</comment>
<dbReference type="InterPro" id="IPR011066">
    <property type="entry name" value="MscS_channel_C_sf"/>
</dbReference>
<protein>
    <submittedName>
        <fullName evidence="12">Mechanosensitive ion channel protein MscS</fullName>
    </submittedName>
</protein>
<feature type="region of interest" description="Disordered" evidence="7">
    <location>
        <begin position="729"/>
        <end position="748"/>
    </location>
</feature>
<dbReference type="EMBL" id="CP011494">
    <property type="protein sequence ID" value="AKO54441.1"/>
    <property type="molecule type" value="Genomic_DNA"/>
</dbReference>
<feature type="transmembrane region" description="Helical" evidence="8">
    <location>
        <begin position="468"/>
        <end position="490"/>
    </location>
</feature>
<feature type="transmembrane region" description="Helical" evidence="8">
    <location>
        <begin position="269"/>
        <end position="286"/>
    </location>
</feature>
<feature type="signal peptide" evidence="9">
    <location>
        <begin position="1"/>
        <end position="29"/>
    </location>
</feature>
<dbReference type="Proteomes" id="UP000036406">
    <property type="component" value="Chromosome"/>
</dbReference>
<feature type="domain" description="Mechanosensitive ion channel transmembrane helices 2/3" evidence="11">
    <location>
        <begin position="518"/>
        <end position="558"/>
    </location>
</feature>
<reference evidence="12 13" key="1">
    <citation type="submission" date="2015-05" db="EMBL/GenBank/DDBJ databases">
        <title>Complete genome of Marinobacter psychrophilus strain 20041T isolated from sea-ice of the Canadian Basin.</title>
        <authorList>
            <person name="Song L."/>
            <person name="Ren L."/>
            <person name="Yu Y."/>
            <person name="Wang X."/>
        </authorList>
    </citation>
    <scope>NUCLEOTIDE SEQUENCE [LARGE SCALE GENOMIC DNA]</scope>
    <source>
        <strain evidence="12 13">20041</strain>
    </source>
</reference>
<dbReference type="PANTHER" id="PTHR30460:SF0">
    <property type="entry name" value="MODERATE CONDUCTANCE MECHANOSENSITIVE CHANNEL YBIO"/>
    <property type="match status" value="1"/>
</dbReference>
<feature type="chain" id="PRO_5005206101" evidence="9">
    <location>
        <begin position="30"/>
        <end position="748"/>
    </location>
</feature>
<dbReference type="Pfam" id="PF00924">
    <property type="entry name" value="MS_channel_2nd"/>
    <property type="match status" value="1"/>
</dbReference>
<feature type="transmembrane region" description="Helical" evidence="8">
    <location>
        <begin position="235"/>
        <end position="257"/>
    </location>
</feature>
<gene>
    <name evidence="12" type="ORF">ABA45_17505</name>
</gene>
<dbReference type="InterPro" id="IPR049142">
    <property type="entry name" value="MS_channel_1st"/>
</dbReference>
<feature type="transmembrane region" description="Helical" evidence="8">
    <location>
        <begin position="351"/>
        <end position="376"/>
    </location>
</feature>
<dbReference type="Gene3D" id="2.30.30.60">
    <property type="match status" value="1"/>
</dbReference>
<evidence type="ECO:0000256" key="6">
    <source>
        <dbReference type="ARBA" id="ARBA00023136"/>
    </source>
</evidence>
<evidence type="ECO:0000256" key="7">
    <source>
        <dbReference type="SAM" id="MobiDB-lite"/>
    </source>
</evidence>
<dbReference type="PANTHER" id="PTHR30460">
    <property type="entry name" value="MODERATE CONDUCTANCE MECHANOSENSITIVE CHANNEL YBIO"/>
    <property type="match status" value="1"/>
</dbReference>
<keyword evidence="13" id="KW-1185">Reference proteome</keyword>
<dbReference type="STRING" id="330734.ABA45_17505"/>
<dbReference type="InterPro" id="IPR010920">
    <property type="entry name" value="LSM_dom_sf"/>
</dbReference>
<feature type="transmembrane region" description="Helical" evidence="8">
    <location>
        <begin position="542"/>
        <end position="561"/>
    </location>
</feature>
<dbReference type="SUPFAM" id="SSF50182">
    <property type="entry name" value="Sm-like ribonucleoproteins"/>
    <property type="match status" value="1"/>
</dbReference>
<comment type="similarity">
    <text evidence="2">Belongs to the MscS (TC 1.A.23) family.</text>
</comment>
<dbReference type="SUPFAM" id="SSF82861">
    <property type="entry name" value="Mechanosensitive channel protein MscS (YggB), transmembrane region"/>
    <property type="match status" value="1"/>
</dbReference>
<keyword evidence="4 8" id="KW-0812">Transmembrane</keyword>
<evidence type="ECO:0000256" key="1">
    <source>
        <dbReference type="ARBA" id="ARBA00004651"/>
    </source>
</evidence>
<evidence type="ECO:0000256" key="2">
    <source>
        <dbReference type="ARBA" id="ARBA00008017"/>
    </source>
</evidence>